<name>A0AAE9SGQ8_9RHAB</name>
<sequence>MASTGYESESNNSHISGNNDYSDVGNPIYDLQMSTAGREDIADSLPDADDSSSNSSDSTTDDQESNHEDNNLDDKEVKEEEEEAGSYFGTDMLAVYELGKPEPILKDLKYLCDLEGINYTLPMENQVKRAAEEEPMSYECLQWYVRGIILANQTQVIPTVTGAISEMKMETKYLQQSSTRINNEIKKIESVSRDMFSQLDELKTNLKEQIDAAIKTALDLSRQPTPMVQAPIIKDNIPLIDVTVSEIGHNYGQSGDVVPDEVVNDPVKHAVSSESKHNQEMRNFLIGLGLDPTIITALPISVIHKVLPVSKFSAVKKVKLNQASRVKLRDTMERLIEEELLGEDDSSTDSESDE</sequence>
<evidence type="ECO:0000313" key="3">
    <source>
        <dbReference type="Proteomes" id="UP001268423"/>
    </source>
</evidence>
<evidence type="ECO:0000313" key="2">
    <source>
        <dbReference type="EMBL" id="UTN00442.1"/>
    </source>
</evidence>
<dbReference type="EMBL" id="ON073823">
    <property type="protein sequence ID" value="UTN00442.1"/>
    <property type="molecule type" value="Viral_cRNA"/>
</dbReference>
<proteinExistence type="predicted"/>
<reference evidence="2" key="1">
    <citation type="journal article" date="2022" name="Phytopathology">
        <title>Genome characterization and pathogenicity of two new Hyptis pectinata viruses transmitted by distinct insect vectors.</title>
        <authorList>
            <person name="Reyes-Proano E."/>
            <person name="Alvarez-Quinto R."/>
            <person name="Delgado Jimenez J.A."/>
            <person name="Cornejo-Franco J.F."/>
            <person name="Mollov D."/>
            <person name="Bejerman N."/>
            <person name="Quito-Avila D."/>
        </authorList>
    </citation>
    <scope>NUCLEOTIDE SEQUENCE</scope>
    <source>
        <strain evidence="2">Prosperina</strain>
    </source>
</reference>
<feature type="region of interest" description="Disordered" evidence="1">
    <location>
        <begin position="1"/>
        <end position="86"/>
    </location>
</feature>
<dbReference type="Proteomes" id="UP001268423">
    <property type="component" value="Segment"/>
</dbReference>
<protein>
    <submittedName>
        <fullName evidence="2">Phosphoprotein</fullName>
    </submittedName>
</protein>
<accession>A0AAE9SGQ8</accession>
<evidence type="ECO:0000256" key="1">
    <source>
        <dbReference type="SAM" id="MobiDB-lite"/>
    </source>
</evidence>
<feature type="compositionally biased region" description="Basic and acidic residues" evidence="1">
    <location>
        <begin position="64"/>
        <end position="78"/>
    </location>
</feature>
<reference evidence="2" key="2">
    <citation type="submission" date="2022-03" db="EMBL/GenBank/DDBJ databases">
        <authorList>
            <person name="Reyes E."/>
            <person name="Alvarez-Quinto R.A."/>
            <person name="Cornejo-Franco J.F."/>
            <person name="Mollov D."/>
            <person name="Quito-Avila D.F."/>
        </authorList>
    </citation>
    <scope>NUCLEOTIDE SEQUENCE</scope>
    <source>
        <strain evidence="2">Prosperina</strain>
    </source>
</reference>
<keyword evidence="3" id="KW-1185">Reference proteome</keyword>
<organism evidence="2 3">
    <name type="scientific">Hyptis latent virus</name>
    <dbReference type="NCBI Taxonomy" id="2963947"/>
    <lineage>
        <taxon>Viruses</taxon>
        <taxon>Riboviria</taxon>
        <taxon>Orthornavirae</taxon>
        <taxon>Negarnaviricota</taxon>
        <taxon>Haploviricotina</taxon>
        <taxon>Monjiviricetes</taxon>
        <taxon>Mononegavirales</taxon>
        <taxon>Rhabdoviridae</taxon>
        <taxon>Betarhabdovirinae</taxon>
        <taxon>Alphacytorhabdovirus</taxon>
        <taxon>Alphacytorhabdovirus hyptisis</taxon>
    </lineage>
</organism>
<feature type="compositionally biased region" description="Polar residues" evidence="1">
    <location>
        <begin position="1"/>
        <end position="21"/>
    </location>
</feature>